<dbReference type="OrthoDB" id="9812260at2"/>
<dbReference type="CDD" id="cd00060">
    <property type="entry name" value="FHA"/>
    <property type="match status" value="1"/>
</dbReference>
<dbReference type="InterPro" id="IPR008984">
    <property type="entry name" value="SMAD_FHA_dom_sf"/>
</dbReference>
<gene>
    <name evidence="5" type="ORF">F1188_07795</name>
</gene>
<dbReference type="Gene3D" id="2.60.200.20">
    <property type="match status" value="1"/>
</dbReference>
<dbReference type="SMART" id="SM00240">
    <property type="entry name" value="FHA"/>
    <property type="match status" value="1"/>
</dbReference>
<dbReference type="RefSeq" id="WP_150061833.1">
    <property type="nucleotide sequence ID" value="NZ_VWPJ01000005.1"/>
</dbReference>
<dbReference type="SUPFAM" id="SSF55073">
    <property type="entry name" value="Nucleotide cyclase"/>
    <property type="match status" value="1"/>
</dbReference>
<feature type="domain" description="GGDEF" evidence="4">
    <location>
        <begin position="163"/>
        <end position="296"/>
    </location>
</feature>
<dbReference type="SUPFAM" id="SSF49879">
    <property type="entry name" value="SMAD/FHA domain"/>
    <property type="match status" value="1"/>
</dbReference>
<comment type="caution">
    <text evidence="5">The sequence shown here is derived from an EMBL/GenBank/DDBJ whole genome shotgun (WGS) entry which is preliminary data.</text>
</comment>
<dbReference type="CDD" id="cd01949">
    <property type="entry name" value="GGDEF"/>
    <property type="match status" value="1"/>
</dbReference>
<dbReference type="SMART" id="SM00267">
    <property type="entry name" value="GGDEF"/>
    <property type="match status" value="1"/>
</dbReference>
<reference evidence="5 6" key="1">
    <citation type="submission" date="2019-09" db="EMBL/GenBank/DDBJ databases">
        <title>Genome sequence of Roseospira marina, one of the more divergent members of the non-sulfur purple photosynthetic bacterial family, the Rhodospirillaceae.</title>
        <authorList>
            <person name="Meyer T."/>
            <person name="Kyndt J."/>
        </authorList>
    </citation>
    <scope>NUCLEOTIDE SEQUENCE [LARGE SCALE GENOMIC DNA]</scope>
    <source>
        <strain evidence="5 6">DSM 15113</strain>
    </source>
</reference>
<dbReference type="FunFam" id="3.30.70.270:FF:000001">
    <property type="entry name" value="Diguanylate cyclase domain protein"/>
    <property type="match status" value="1"/>
</dbReference>
<dbReference type="NCBIfam" id="TIGR00254">
    <property type="entry name" value="GGDEF"/>
    <property type="match status" value="1"/>
</dbReference>
<accession>A0A5M6IDF8</accession>
<dbReference type="InterPro" id="IPR050469">
    <property type="entry name" value="Diguanylate_Cyclase"/>
</dbReference>
<dbReference type="InterPro" id="IPR029787">
    <property type="entry name" value="Nucleotide_cyclase"/>
</dbReference>
<organism evidence="5 6">
    <name type="scientific">Roseospira marina</name>
    <dbReference type="NCBI Taxonomy" id="140057"/>
    <lineage>
        <taxon>Bacteria</taxon>
        <taxon>Pseudomonadati</taxon>
        <taxon>Pseudomonadota</taxon>
        <taxon>Alphaproteobacteria</taxon>
        <taxon>Rhodospirillales</taxon>
        <taxon>Rhodospirillaceae</taxon>
        <taxon>Roseospira</taxon>
    </lineage>
</organism>
<protein>
    <recommendedName>
        <fullName evidence="1">diguanylate cyclase</fullName>
        <ecNumber evidence="1">2.7.7.65</ecNumber>
    </recommendedName>
</protein>
<dbReference type="PROSITE" id="PS50006">
    <property type="entry name" value="FHA_DOMAIN"/>
    <property type="match status" value="1"/>
</dbReference>
<dbReference type="EC" id="2.7.7.65" evidence="1"/>
<dbReference type="EMBL" id="VWPJ01000005">
    <property type="protein sequence ID" value="KAA5606311.1"/>
    <property type="molecule type" value="Genomic_DNA"/>
</dbReference>
<dbReference type="InterPro" id="IPR043128">
    <property type="entry name" value="Rev_trsase/Diguanyl_cyclase"/>
</dbReference>
<dbReference type="GO" id="GO:1902201">
    <property type="term" value="P:negative regulation of bacterial-type flagellum-dependent cell motility"/>
    <property type="evidence" value="ECO:0007669"/>
    <property type="project" value="TreeGrafter"/>
</dbReference>
<name>A0A5M6IDF8_9PROT</name>
<dbReference type="Gene3D" id="3.30.70.270">
    <property type="match status" value="1"/>
</dbReference>
<evidence type="ECO:0000259" key="4">
    <source>
        <dbReference type="PROSITE" id="PS50887"/>
    </source>
</evidence>
<evidence type="ECO:0000256" key="2">
    <source>
        <dbReference type="ARBA" id="ARBA00034247"/>
    </source>
</evidence>
<dbReference type="InterPro" id="IPR000253">
    <property type="entry name" value="FHA_dom"/>
</dbReference>
<keyword evidence="6" id="KW-1185">Reference proteome</keyword>
<dbReference type="Pfam" id="PF00498">
    <property type="entry name" value="FHA"/>
    <property type="match status" value="1"/>
</dbReference>
<evidence type="ECO:0000313" key="6">
    <source>
        <dbReference type="Proteomes" id="UP000324065"/>
    </source>
</evidence>
<evidence type="ECO:0000259" key="3">
    <source>
        <dbReference type="PROSITE" id="PS50006"/>
    </source>
</evidence>
<feature type="domain" description="FHA" evidence="3">
    <location>
        <begin position="45"/>
        <end position="94"/>
    </location>
</feature>
<dbReference type="PANTHER" id="PTHR45138">
    <property type="entry name" value="REGULATORY COMPONENTS OF SENSORY TRANSDUCTION SYSTEM"/>
    <property type="match status" value="1"/>
</dbReference>
<sequence>MTDSVITQLERGIANTVDIGPLVPCLIVLAGHEAGRLHVLDGGETLIGRADECDIRFLESTVSRHHARCVRAPDGVEIFDLRSSNGLFVNGQRVRRHGLSNQDVVGLGLSVAFKFAMVTAAEKLSFDRLFDNAVHDALTKLYNMRYLMGVLERRLAWARRRLDSVALLMVDLDHFKSINDTFGHPFGDLALCHVAAVLRQECRDNDTLCRYGGEEFIMLVSDVRGEEALRIAERVRQTIAETPLVSQGRTVSLTASVGLARASEVEGVADRLLALADERLYAAKRQGRNRVCWGAADAPQLLAPS</sequence>
<dbReference type="Pfam" id="PF00990">
    <property type="entry name" value="GGDEF"/>
    <property type="match status" value="1"/>
</dbReference>
<dbReference type="Proteomes" id="UP000324065">
    <property type="component" value="Unassembled WGS sequence"/>
</dbReference>
<comment type="catalytic activity">
    <reaction evidence="2">
        <text>2 GTP = 3',3'-c-di-GMP + 2 diphosphate</text>
        <dbReference type="Rhea" id="RHEA:24898"/>
        <dbReference type="ChEBI" id="CHEBI:33019"/>
        <dbReference type="ChEBI" id="CHEBI:37565"/>
        <dbReference type="ChEBI" id="CHEBI:58805"/>
        <dbReference type="EC" id="2.7.7.65"/>
    </reaction>
</comment>
<evidence type="ECO:0000256" key="1">
    <source>
        <dbReference type="ARBA" id="ARBA00012528"/>
    </source>
</evidence>
<dbReference type="PANTHER" id="PTHR45138:SF9">
    <property type="entry name" value="DIGUANYLATE CYCLASE DGCM-RELATED"/>
    <property type="match status" value="1"/>
</dbReference>
<dbReference type="PROSITE" id="PS50887">
    <property type="entry name" value="GGDEF"/>
    <property type="match status" value="1"/>
</dbReference>
<evidence type="ECO:0000313" key="5">
    <source>
        <dbReference type="EMBL" id="KAA5606311.1"/>
    </source>
</evidence>
<dbReference type="GO" id="GO:0043709">
    <property type="term" value="P:cell adhesion involved in single-species biofilm formation"/>
    <property type="evidence" value="ECO:0007669"/>
    <property type="project" value="TreeGrafter"/>
</dbReference>
<proteinExistence type="predicted"/>
<dbReference type="AlphaFoldDB" id="A0A5M6IDF8"/>
<dbReference type="InterPro" id="IPR000160">
    <property type="entry name" value="GGDEF_dom"/>
</dbReference>
<dbReference type="GO" id="GO:0052621">
    <property type="term" value="F:diguanylate cyclase activity"/>
    <property type="evidence" value="ECO:0007669"/>
    <property type="project" value="UniProtKB-EC"/>
</dbReference>
<dbReference type="GO" id="GO:0005886">
    <property type="term" value="C:plasma membrane"/>
    <property type="evidence" value="ECO:0007669"/>
    <property type="project" value="TreeGrafter"/>
</dbReference>